<feature type="compositionally biased region" description="Low complexity" evidence="1">
    <location>
        <begin position="172"/>
        <end position="182"/>
    </location>
</feature>
<dbReference type="AlphaFoldDB" id="A0A0F9SXA2"/>
<evidence type="ECO:0000256" key="1">
    <source>
        <dbReference type="SAM" id="MobiDB-lite"/>
    </source>
</evidence>
<feature type="region of interest" description="Disordered" evidence="1">
    <location>
        <begin position="155"/>
        <end position="182"/>
    </location>
</feature>
<evidence type="ECO:0000313" key="2">
    <source>
        <dbReference type="EMBL" id="KKN73545.1"/>
    </source>
</evidence>
<dbReference type="EMBL" id="LAZR01000342">
    <property type="protein sequence ID" value="KKN73545.1"/>
    <property type="molecule type" value="Genomic_DNA"/>
</dbReference>
<protein>
    <submittedName>
        <fullName evidence="2">Uncharacterized protein</fullName>
    </submittedName>
</protein>
<name>A0A0F9SXA2_9ZZZZ</name>
<feature type="compositionally biased region" description="Basic and acidic residues" evidence="1">
    <location>
        <begin position="156"/>
        <end position="171"/>
    </location>
</feature>
<gene>
    <name evidence="2" type="ORF">LCGC14_0399970</name>
</gene>
<organism evidence="2">
    <name type="scientific">marine sediment metagenome</name>
    <dbReference type="NCBI Taxonomy" id="412755"/>
    <lineage>
        <taxon>unclassified sequences</taxon>
        <taxon>metagenomes</taxon>
        <taxon>ecological metagenomes</taxon>
    </lineage>
</organism>
<comment type="caution">
    <text evidence="2">The sequence shown here is derived from an EMBL/GenBank/DDBJ whole genome shotgun (WGS) entry which is preliminary data.</text>
</comment>
<sequence>MEVTAKIQFVRPCLGNVRRSDYDRMEHDQDGNVIFLPTWWRAAFAKAAQAINKHHKLVDNIHPALRIYGTMTKIERQYYEQRGDSSVQRIKVHEGFDAGTTVECSFLLPSEITANQFTELLEVVGLYFGISPYGWRQDFGRFRVLSVDKTTRNGRIRAETGRNGPAKDVDRSAAASSGSSRP</sequence>
<accession>A0A0F9SXA2</accession>
<reference evidence="2" key="1">
    <citation type="journal article" date="2015" name="Nature">
        <title>Complex archaea that bridge the gap between prokaryotes and eukaryotes.</title>
        <authorList>
            <person name="Spang A."/>
            <person name="Saw J.H."/>
            <person name="Jorgensen S.L."/>
            <person name="Zaremba-Niedzwiedzka K."/>
            <person name="Martijn J."/>
            <person name="Lind A.E."/>
            <person name="van Eijk R."/>
            <person name="Schleper C."/>
            <person name="Guy L."/>
            <person name="Ettema T.J."/>
        </authorList>
    </citation>
    <scope>NUCLEOTIDE SEQUENCE</scope>
</reference>
<proteinExistence type="predicted"/>